<dbReference type="EMBL" id="BFEA01000316">
    <property type="protein sequence ID" value="GBG79314.1"/>
    <property type="molecule type" value="Genomic_DNA"/>
</dbReference>
<dbReference type="AlphaFoldDB" id="A0A388LAL2"/>
<name>A0A388LAL2_CHABU</name>
<evidence type="ECO:0000256" key="1">
    <source>
        <dbReference type="SAM" id="MobiDB-lite"/>
    </source>
</evidence>
<dbReference type="Proteomes" id="UP000265515">
    <property type="component" value="Unassembled WGS sequence"/>
</dbReference>
<proteinExistence type="predicted"/>
<accession>A0A388LAL2</accession>
<gene>
    <name evidence="2" type="ORF">CBR_g29463</name>
</gene>
<sequence length="363" mass="42524">MCAEYRQAKVRSVPFVPPPPLNQSRSRRTMTIGTERQSHLADTATPRVENNKANDMMHEYFLQMALERRERIEREARELEQRREKEARLERERRRQKRLEEKRQYEEERDERLLRKIREEVSGGYDSEASRKFGGRPKYTVKRNEYSETREDEKEWLLRTIASLGRYREIEEEDKELVELRRRVAGLRLGLEKRKRPVVEGLVGNNPPMMTPTKEHRTRLSKEVKTRIEEIQNAEAGKEAESSVTKNILASLEPTGNIGLSLKHVTTDTGPGAREKYERDIRYLYEALTVDELKDQCKIEKISYGNRDLAIKCLVIRQIIKAYDPVDVPLPDKMRDFEHVAKRNTILNGGDKDTKASSSEEDV</sequence>
<feature type="region of interest" description="Disordered" evidence="1">
    <location>
        <begin position="80"/>
        <end position="105"/>
    </location>
</feature>
<dbReference type="Gramene" id="GBG79314">
    <property type="protein sequence ID" value="GBG79314"/>
    <property type="gene ID" value="CBR_g29463"/>
</dbReference>
<evidence type="ECO:0000313" key="3">
    <source>
        <dbReference type="Proteomes" id="UP000265515"/>
    </source>
</evidence>
<evidence type="ECO:0000313" key="2">
    <source>
        <dbReference type="EMBL" id="GBG79314.1"/>
    </source>
</evidence>
<organism evidence="2 3">
    <name type="scientific">Chara braunii</name>
    <name type="common">Braun's stonewort</name>
    <dbReference type="NCBI Taxonomy" id="69332"/>
    <lineage>
        <taxon>Eukaryota</taxon>
        <taxon>Viridiplantae</taxon>
        <taxon>Streptophyta</taxon>
        <taxon>Charophyceae</taxon>
        <taxon>Charales</taxon>
        <taxon>Characeae</taxon>
        <taxon>Chara</taxon>
    </lineage>
</organism>
<protein>
    <submittedName>
        <fullName evidence="2">Uncharacterized protein</fullName>
    </submittedName>
</protein>
<reference evidence="2 3" key="1">
    <citation type="journal article" date="2018" name="Cell">
        <title>The Chara Genome: Secondary Complexity and Implications for Plant Terrestrialization.</title>
        <authorList>
            <person name="Nishiyama T."/>
            <person name="Sakayama H."/>
            <person name="Vries J.D."/>
            <person name="Buschmann H."/>
            <person name="Saint-Marcoux D."/>
            <person name="Ullrich K.K."/>
            <person name="Haas F.B."/>
            <person name="Vanderstraeten L."/>
            <person name="Becker D."/>
            <person name="Lang D."/>
            <person name="Vosolsobe S."/>
            <person name="Rombauts S."/>
            <person name="Wilhelmsson P.K.I."/>
            <person name="Janitza P."/>
            <person name="Kern R."/>
            <person name="Heyl A."/>
            <person name="Rumpler F."/>
            <person name="Villalobos L.I.A.C."/>
            <person name="Clay J.M."/>
            <person name="Skokan R."/>
            <person name="Toyoda A."/>
            <person name="Suzuki Y."/>
            <person name="Kagoshima H."/>
            <person name="Schijlen E."/>
            <person name="Tajeshwar N."/>
            <person name="Catarino B."/>
            <person name="Hetherington A.J."/>
            <person name="Saltykova A."/>
            <person name="Bonnot C."/>
            <person name="Breuninger H."/>
            <person name="Symeonidi A."/>
            <person name="Radhakrishnan G.V."/>
            <person name="Van Nieuwerburgh F."/>
            <person name="Deforce D."/>
            <person name="Chang C."/>
            <person name="Karol K.G."/>
            <person name="Hedrich R."/>
            <person name="Ulvskov P."/>
            <person name="Glockner G."/>
            <person name="Delwiche C.F."/>
            <person name="Petrasek J."/>
            <person name="Van de Peer Y."/>
            <person name="Friml J."/>
            <person name="Beilby M."/>
            <person name="Dolan L."/>
            <person name="Kohara Y."/>
            <person name="Sugano S."/>
            <person name="Fujiyama A."/>
            <person name="Delaux P.-M."/>
            <person name="Quint M."/>
            <person name="TheiBen G."/>
            <person name="Hagemann M."/>
            <person name="Harholt J."/>
            <person name="Dunand C."/>
            <person name="Zachgo S."/>
            <person name="Langdale J."/>
            <person name="Maumus F."/>
            <person name="Straeten D.V.D."/>
            <person name="Gould S.B."/>
            <person name="Rensing S.A."/>
        </authorList>
    </citation>
    <scope>NUCLEOTIDE SEQUENCE [LARGE SCALE GENOMIC DNA]</scope>
    <source>
        <strain evidence="2 3">S276</strain>
    </source>
</reference>
<comment type="caution">
    <text evidence="2">The sequence shown here is derived from an EMBL/GenBank/DDBJ whole genome shotgun (WGS) entry which is preliminary data.</text>
</comment>
<keyword evidence="3" id="KW-1185">Reference proteome</keyword>